<reference evidence="2 3" key="1">
    <citation type="journal article" date="2019" name="Commun. Biol.">
        <title>The bagworm genome reveals a unique fibroin gene that provides high tensile strength.</title>
        <authorList>
            <person name="Kono N."/>
            <person name="Nakamura H."/>
            <person name="Ohtoshi R."/>
            <person name="Tomita M."/>
            <person name="Numata K."/>
            <person name="Arakawa K."/>
        </authorList>
    </citation>
    <scope>NUCLEOTIDE SEQUENCE [LARGE SCALE GENOMIC DNA]</scope>
</reference>
<proteinExistence type="predicted"/>
<dbReference type="EMBL" id="BGZK01000150">
    <property type="protein sequence ID" value="GBP23452.1"/>
    <property type="molecule type" value="Genomic_DNA"/>
</dbReference>
<evidence type="ECO:0000256" key="1">
    <source>
        <dbReference type="SAM" id="MobiDB-lite"/>
    </source>
</evidence>
<dbReference type="Proteomes" id="UP000299102">
    <property type="component" value="Unassembled WGS sequence"/>
</dbReference>
<sequence length="74" mass="8286">MLEYRPELIASIRDVLSVGVSAAYLLCRPGGVRCVIVKRRPACVVTQRILLRRRPHTPTVAKSHPRGTGDRRPL</sequence>
<gene>
    <name evidence="2" type="ORF">EVAR_22312_1</name>
</gene>
<feature type="region of interest" description="Disordered" evidence="1">
    <location>
        <begin position="55"/>
        <end position="74"/>
    </location>
</feature>
<name>A0A4C1UBY5_EUMVA</name>
<accession>A0A4C1UBY5</accession>
<organism evidence="2 3">
    <name type="scientific">Eumeta variegata</name>
    <name type="common">Bagworm moth</name>
    <name type="synonym">Eumeta japonica</name>
    <dbReference type="NCBI Taxonomy" id="151549"/>
    <lineage>
        <taxon>Eukaryota</taxon>
        <taxon>Metazoa</taxon>
        <taxon>Ecdysozoa</taxon>
        <taxon>Arthropoda</taxon>
        <taxon>Hexapoda</taxon>
        <taxon>Insecta</taxon>
        <taxon>Pterygota</taxon>
        <taxon>Neoptera</taxon>
        <taxon>Endopterygota</taxon>
        <taxon>Lepidoptera</taxon>
        <taxon>Glossata</taxon>
        <taxon>Ditrysia</taxon>
        <taxon>Tineoidea</taxon>
        <taxon>Psychidae</taxon>
        <taxon>Oiketicinae</taxon>
        <taxon>Eumeta</taxon>
    </lineage>
</organism>
<evidence type="ECO:0000313" key="2">
    <source>
        <dbReference type="EMBL" id="GBP23452.1"/>
    </source>
</evidence>
<comment type="caution">
    <text evidence="2">The sequence shown here is derived from an EMBL/GenBank/DDBJ whole genome shotgun (WGS) entry which is preliminary data.</text>
</comment>
<keyword evidence="3" id="KW-1185">Reference proteome</keyword>
<evidence type="ECO:0000313" key="3">
    <source>
        <dbReference type="Proteomes" id="UP000299102"/>
    </source>
</evidence>
<protein>
    <submittedName>
        <fullName evidence="2">Uncharacterized protein</fullName>
    </submittedName>
</protein>
<dbReference type="AlphaFoldDB" id="A0A4C1UBY5"/>